<dbReference type="InterPro" id="IPR006694">
    <property type="entry name" value="Fatty_acid_hydroxylase"/>
</dbReference>
<keyword evidence="4 5" id="KW-0472">Membrane</keyword>
<keyword evidence="2 5" id="KW-0812">Transmembrane</keyword>
<name>A0ABQ5V095_9PROT</name>
<dbReference type="PANTHER" id="PTHR11863">
    <property type="entry name" value="STEROL DESATURASE"/>
    <property type="match status" value="1"/>
</dbReference>
<comment type="caution">
    <text evidence="7">The sequence shown here is derived from an EMBL/GenBank/DDBJ whole genome shotgun (WGS) entry which is preliminary data.</text>
</comment>
<feature type="transmembrane region" description="Helical" evidence="5">
    <location>
        <begin position="98"/>
        <end position="118"/>
    </location>
</feature>
<reference evidence="7" key="1">
    <citation type="journal article" date="2014" name="Int. J. Syst. Evol. Microbiol.">
        <title>Complete genome of a new Firmicutes species belonging to the dominant human colonic microbiota ('Ruminococcus bicirculans') reveals two chromosomes and a selective capacity to utilize plant glucans.</title>
        <authorList>
            <consortium name="NISC Comparative Sequencing Program"/>
            <person name="Wegmann U."/>
            <person name="Louis P."/>
            <person name="Goesmann A."/>
            <person name="Henrissat B."/>
            <person name="Duncan S.H."/>
            <person name="Flint H.J."/>
        </authorList>
    </citation>
    <scope>NUCLEOTIDE SEQUENCE</scope>
    <source>
        <strain evidence="7">NBRC 108216</strain>
    </source>
</reference>
<evidence type="ECO:0000256" key="2">
    <source>
        <dbReference type="ARBA" id="ARBA00022692"/>
    </source>
</evidence>
<feature type="domain" description="Fatty acid hydroxylase" evidence="6">
    <location>
        <begin position="104"/>
        <end position="254"/>
    </location>
</feature>
<accession>A0ABQ5V095</accession>
<organism evidence="7 8">
    <name type="scientific">Algimonas porphyrae</name>
    <dbReference type="NCBI Taxonomy" id="1128113"/>
    <lineage>
        <taxon>Bacteria</taxon>
        <taxon>Pseudomonadati</taxon>
        <taxon>Pseudomonadota</taxon>
        <taxon>Alphaproteobacteria</taxon>
        <taxon>Maricaulales</taxon>
        <taxon>Robiginitomaculaceae</taxon>
        <taxon>Algimonas</taxon>
    </lineage>
</organism>
<reference evidence="7" key="2">
    <citation type="submission" date="2023-01" db="EMBL/GenBank/DDBJ databases">
        <title>Draft genome sequence of Algimonas porphyrae strain NBRC 108216.</title>
        <authorList>
            <person name="Sun Q."/>
            <person name="Mori K."/>
        </authorList>
    </citation>
    <scope>NUCLEOTIDE SEQUENCE</scope>
    <source>
        <strain evidence="7">NBRC 108216</strain>
    </source>
</reference>
<dbReference type="EMBL" id="BSNJ01000003">
    <property type="protein sequence ID" value="GLQ20589.1"/>
    <property type="molecule type" value="Genomic_DNA"/>
</dbReference>
<evidence type="ECO:0000313" key="8">
    <source>
        <dbReference type="Proteomes" id="UP001161390"/>
    </source>
</evidence>
<evidence type="ECO:0000313" key="7">
    <source>
        <dbReference type="EMBL" id="GLQ20589.1"/>
    </source>
</evidence>
<evidence type="ECO:0000259" key="6">
    <source>
        <dbReference type="Pfam" id="PF04116"/>
    </source>
</evidence>
<evidence type="ECO:0000256" key="5">
    <source>
        <dbReference type="SAM" id="Phobius"/>
    </source>
</evidence>
<evidence type="ECO:0000256" key="3">
    <source>
        <dbReference type="ARBA" id="ARBA00022989"/>
    </source>
</evidence>
<evidence type="ECO:0000256" key="4">
    <source>
        <dbReference type="ARBA" id="ARBA00023136"/>
    </source>
</evidence>
<proteinExistence type="predicted"/>
<dbReference type="InterPro" id="IPR050307">
    <property type="entry name" value="Sterol_Desaturase_Related"/>
</dbReference>
<feature type="transmembrane region" description="Helical" evidence="5">
    <location>
        <begin position="27"/>
        <end position="48"/>
    </location>
</feature>
<comment type="subcellular location">
    <subcellularLocation>
        <location evidence="1">Membrane</location>
    </subcellularLocation>
</comment>
<dbReference type="Proteomes" id="UP001161390">
    <property type="component" value="Unassembled WGS sequence"/>
</dbReference>
<dbReference type="Pfam" id="PF04116">
    <property type="entry name" value="FA_hydroxylase"/>
    <property type="match status" value="1"/>
</dbReference>
<keyword evidence="8" id="KW-1185">Reference proteome</keyword>
<gene>
    <name evidence="7" type="ORF">GCM10007854_15440</name>
</gene>
<keyword evidence="3 5" id="KW-1133">Transmembrane helix</keyword>
<dbReference type="RefSeq" id="WP_284371328.1">
    <property type="nucleotide sequence ID" value="NZ_BSNJ01000003.1"/>
</dbReference>
<evidence type="ECO:0000256" key="1">
    <source>
        <dbReference type="ARBA" id="ARBA00004370"/>
    </source>
</evidence>
<feature type="transmembrane region" description="Helical" evidence="5">
    <location>
        <begin position="60"/>
        <end position="86"/>
    </location>
</feature>
<sequence>MAGQVLRQDCSRRMSLTVGNRLMKPELLLVLGIFIAFIVAEMVFTGFFRKSGQVKGDGLVELIATLMLTLVTQPLVVAGGFALAAIVLPDAGDVLKDWPFLAVFALFLVFDDMTQYWWHRITHATPWLYKLHRPHHQAEYLSIRIVYRNNIFYYFLMPGLWLSGALLYLGGGWVYAVYIVIKMSVIFGAHSDIRWDAKLYRIRWLSPLMWLVERTISTPATHAAHHGKHASDGVTHYKGNYGNLLFFWDVLFGTAKITRRYPDQFGVENLPETSAGEQLLWPFWRRRKSVATPAD</sequence>
<protein>
    <submittedName>
        <fullName evidence="7">Fatty acid hydroxylase</fullName>
    </submittedName>
</protein>